<proteinExistence type="predicted"/>
<dbReference type="SMART" id="SM00466">
    <property type="entry name" value="SRA"/>
    <property type="match status" value="1"/>
</dbReference>
<dbReference type="SUPFAM" id="SSF88697">
    <property type="entry name" value="PUA domain-like"/>
    <property type="match status" value="1"/>
</dbReference>
<dbReference type="InterPro" id="IPR036987">
    <property type="entry name" value="SRA-YDG_sf"/>
</dbReference>
<dbReference type="PROSITE" id="PS51015">
    <property type="entry name" value="YDG"/>
    <property type="match status" value="1"/>
</dbReference>
<dbReference type="Gene3D" id="2.30.280.10">
    <property type="entry name" value="SRA-YDG"/>
    <property type="match status" value="1"/>
</dbReference>
<dbReference type="PANTHER" id="PTHR45660">
    <property type="entry name" value="HISTONE-LYSINE N-METHYLTRANSFERASE SETMAR"/>
    <property type="match status" value="1"/>
</dbReference>
<evidence type="ECO:0000313" key="5">
    <source>
        <dbReference type="EMBL" id="VYS52132.1"/>
    </source>
</evidence>
<evidence type="ECO:0000259" key="4">
    <source>
        <dbReference type="PROSITE" id="PS51015"/>
    </source>
</evidence>
<evidence type="ECO:0000256" key="2">
    <source>
        <dbReference type="ARBA" id="ARBA00023242"/>
    </source>
</evidence>
<feature type="domain" description="YDG" evidence="4">
    <location>
        <begin position="74"/>
        <end position="222"/>
    </location>
</feature>
<accession>A0A654EX63</accession>
<dbReference type="InterPro" id="IPR015947">
    <property type="entry name" value="PUA-like_sf"/>
</dbReference>
<keyword evidence="2 3" id="KW-0539">Nucleus</keyword>
<sequence length="242" mass="27321">MSDRLIESIPFFQGGMNEKDQETGNSELVSSVMMRFDAVRRRLSQIGNLHGEVATALRTFKNLKMYTNTKKRVGSVPRVDVGDIFFFRGEMGLVGLHAGTIDMEFIGVEDRGDGEGKQIAVSVISSGKNADKNEDPDSLIFTGFGGTDMYHGQPCNQKLERLNLPLEAAFRKKSIVRVVRCMKDEKRTNSNIYIYDGTYMITNRWEEEGQNGFIVFKFKLVREPDQKPAFGIWKSIRIGGMV</sequence>
<dbReference type="InterPro" id="IPR051357">
    <property type="entry name" value="H3K9_HMTase_SUVAR3-9"/>
</dbReference>
<dbReference type="InterPro" id="IPR003105">
    <property type="entry name" value="SRA_YDG"/>
</dbReference>
<dbReference type="PANTHER" id="PTHR45660:SF18">
    <property type="entry name" value="HISTONE-LYSINE N-METHYLTRANSFERASE, H3 LYSINE-9 SPECIFIC SUVH7-RELATED"/>
    <property type="match status" value="1"/>
</dbReference>
<dbReference type="GO" id="GO:0005634">
    <property type="term" value="C:nucleus"/>
    <property type="evidence" value="ECO:0007669"/>
    <property type="project" value="UniProtKB-SubCell"/>
</dbReference>
<gene>
    <name evidence="5" type="ORF">AN1_LOCUS7595</name>
</gene>
<reference evidence="5 6" key="1">
    <citation type="submission" date="2019-11" db="EMBL/GenBank/DDBJ databases">
        <authorList>
            <person name="Jiao W.-B."/>
            <person name="Schneeberger K."/>
        </authorList>
    </citation>
    <scope>NUCLEOTIDE SEQUENCE [LARGE SCALE GENOMIC DNA]</scope>
    <source>
        <strain evidence="6">cv. An-1</strain>
    </source>
</reference>
<dbReference type="ExpressionAtlas" id="A0A654EX63">
    <property type="expression patterns" value="baseline and differential"/>
</dbReference>
<name>A0A654EX63_ARATH</name>
<protein>
    <recommendedName>
        <fullName evidence="4">YDG domain-containing protein</fullName>
    </recommendedName>
</protein>
<dbReference type="Proteomes" id="UP000426265">
    <property type="component" value="Unassembled WGS sequence"/>
</dbReference>
<evidence type="ECO:0000256" key="1">
    <source>
        <dbReference type="ARBA" id="ARBA00004584"/>
    </source>
</evidence>
<comment type="subcellular location">
    <subcellularLocation>
        <location evidence="1">Chromosome</location>
        <location evidence="1">Centromere</location>
    </subcellularLocation>
    <subcellularLocation>
        <location evidence="3">Nucleus</location>
    </subcellularLocation>
</comment>
<organism evidence="5 6">
    <name type="scientific">Arabidopsis thaliana</name>
    <name type="common">Mouse-ear cress</name>
    <dbReference type="NCBI Taxonomy" id="3702"/>
    <lineage>
        <taxon>Eukaryota</taxon>
        <taxon>Viridiplantae</taxon>
        <taxon>Streptophyta</taxon>
        <taxon>Embryophyta</taxon>
        <taxon>Tracheophyta</taxon>
        <taxon>Spermatophyta</taxon>
        <taxon>Magnoliopsida</taxon>
        <taxon>eudicotyledons</taxon>
        <taxon>Gunneridae</taxon>
        <taxon>Pentapetalae</taxon>
        <taxon>rosids</taxon>
        <taxon>malvids</taxon>
        <taxon>Brassicales</taxon>
        <taxon>Brassicaceae</taxon>
        <taxon>Camelineae</taxon>
        <taxon>Arabidopsis</taxon>
    </lineage>
</organism>
<dbReference type="GO" id="GO:0000775">
    <property type="term" value="C:chromosome, centromeric region"/>
    <property type="evidence" value="ECO:0007669"/>
    <property type="project" value="UniProtKB-SubCell"/>
</dbReference>
<dbReference type="Pfam" id="PF02182">
    <property type="entry name" value="SAD_SRA"/>
    <property type="match status" value="1"/>
</dbReference>
<dbReference type="EMBL" id="CACRSJ010000105">
    <property type="protein sequence ID" value="VYS52132.1"/>
    <property type="molecule type" value="Genomic_DNA"/>
</dbReference>
<evidence type="ECO:0000256" key="3">
    <source>
        <dbReference type="PROSITE-ProRule" id="PRU00358"/>
    </source>
</evidence>
<evidence type="ECO:0000313" key="6">
    <source>
        <dbReference type="Proteomes" id="UP000426265"/>
    </source>
</evidence>
<dbReference type="AlphaFoldDB" id="A0A654EX63"/>